<dbReference type="Gene3D" id="3.90.550.10">
    <property type="entry name" value="Spore Coat Polysaccharide Biosynthesis Protein SpsA, Chain A"/>
    <property type="match status" value="1"/>
</dbReference>
<name>A0A6J4STS1_9ACTN</name>
<accession>A0A6J4STS1</accession>
<evidence type="ECO:0000313" key="1">
    <source>
        <dbReference type="EMBL" id="CAA9505064.1"/>
    </source>
</evidence>
<reference evidence="1" key="1">
    <citation type="submission" date="2020-02" db="EMBL/GenBank/DDBJ databases">
        <authorList>
            <person name="Meier V. D."/>
        </authorList>
    </citation>
    <scope>NUCLEOTIDE SEQUENCE</scope>
    <source>
        <strain evidence="1">AVDCRST_MAG30</strain>
    </source>
</reference>
<dbReference type="AlphaFoldDB" id="A0A6J4STS1"/>
<organism evidence="1">
    <name type="scientific">uncultured Solirubrobacteraceae bacterium</name>
    <dbReference type="NCBI Taxonomy" id="1162706"/>
    <lineage>
        <taxon>Bacteria</taxon>
        <taxon>Bacillati</taxon>
        <taxon>Actinomycetota</taxon>
        <taxon>Thermoleophilia</taxon>
        <taxon>Solirubrobacterales</taxon>
        <taxon>Solirubrobacteraceae</taxon>
        <taxon>environmental samples</taxon>
    </lineage>
</organism>
<gene>
    <name evidence="1" type="ORF">AVDCRST_MAG30-2149</name>
</gene>
<proteinExistence type="predicted"/>
<dbReference type="EMBL" id="CADCVS010000283">
    <property type="protein sequence ID" value="CAA9505064.1"/>
    <property type="molecule type" value="Genomic_DNA"/>
</dbReference>
<feature type="non-terminal residue" evidence="1">
    <location>
        <position position="1"/>
    </location>
</feature>
<protein>
    <recommendedName>
        <fullName evidence="2">Molybdenum cofactor guanylyltransferase</fullName>
    </recommendedName>
</protein>
<sequence>HPLPGRYAAAAAPALTAALGAEGSLRDTLASLGAEILDEPDADSLLNVNTPEDLARARALLGPAE</sequence>
<evidence type="ECO:0008006" key="2">
    <source>
        <dbReference type="Google" id="ProtNLM"/>
    </source>
</evidence>
<dbReference type="InterPro" id="IPR029044">
    <property type="entry name" value="Nucleotide-diphossugar_trans"/>
</dbReference>